<dbReference type="Proteomes" id="UP000215335">
    <property type="component" value="Unassembled WGS sequence"/>
</dbReference>
<dbReference type="EMBL" id="NNAY01004339">
    <property type="protein sequence ID" value="OXU18034.1"/>
    <property type="molecule type" value="Genomic_DNA"/>
</dbReference>
<accession>A0A232EI74</accession>
<reference evidence="1 2" key="1">
    <citation type="journal article" date="2017" name="Curr. Biol.">
        <title>The Evolution of Venom by Co-option of Single-Copy Genes.</title>
        <authorList>
            <person name="Martinson E.O."/>
            <person name="Mrinalini"/>
            <person name="Kelkar Y.D."/>
            <person name="Chang C.H."/>
            <person name="Werren J.H."/>
        </authorList>
    </citation>
    <scope>NUCLEOTIDE SEQUENCE [LARGE SCALE GENOMIC DNA]</scope>
    <source>
        <strain evidence="1 2">Alberta</strain>
        <tissue evidence="1">Whole body</tissue>
    </source>
</reference>
<organism evidence="1 2">
    <name type="scientific">Trichomalopsis sarcophagae</name>
    <dbReference type="NCBI Taxonomy" id="543379"/>
    <lineage>
        <taxon>Eukaryota</taxon>
        <taxon>Metazoa</taxon>
        <taxon>Ecdysozoa</taxon>
        <taxon>Arthropoda</taxon>
        <taxon>Hexapoda</taxon>
        <taxon>Insecta</taxon>
        <taxon>Pterygota</taxon>
        <taxon>Neoptera</taxon>
        <taxon>Endopterygota</taxon>
        <taxon>Hymenoptera</taxon>
        <taxon>Apocrita</taxon>
        <taxon>Proctotrupomorpha</taxon>
        <taxon>Chalcidoidea</taxon>
        <taxon>Pteromalidae</taxon>
        <taxon>Pteromalinae</taxon>
        <taxon>Trichomalopsis</taxon>
    </lineage>
</organism>
<name>A0A232EI74_9HYME</name>
<gene>
    <name evidence="1" type="ORF">TSAR_001632</name>
</gene>
<protein>
    <submittedName>
        <fullName evidence="1">Uncharacterized protein</fullName>
    </submittedName>
</protein>
<dbReference type="AlphaFoldDB" id="A0A232EI74"/>
<proteinExistence type="predicted"/>
<comment type="caution">
    <text evidence="1">The sequence shown here is derived from an EMBL/GenBank/DDBJ whole genome shotgun (WGS) entry which is preliminary data.</text>
</comment>
<sequence>MPMTMALYQEKREKHAVVIVYRLFPLGHIKVYVGEESDELTGGNLNNFSAIDGLKPCPAHCCEALSELVLGQVCEDKEVLSLLLVNKEVMYASWQYIDDVVESTPYTNVETIFVFGEARLPDHTVVMREEVKSCSIVLKKAQ</sequence>
<keyword evidence="2" id="KW-1185">Reference proteome</keyword>
<evidence type="ECO:0000313" key="1">
    <source>
        <dbReference type="EMBL" id="OXU18034.1"/>
    </source>
</evidence>
<evidence type="ECO:0000313" key="2">
    <source>
        <dbReference type="Proteomes" id="UP000215335"/>
    </source>
</evidence>